<evidence type="ECO:0000313" key="14">
    <source>
        <dbReference type="EMBL" id="MPY11858.1"/>
    </source>
</evidence>
<name>A0A7X1TPN6_9MICC</name>
<dbReference type="Gene3D" id="1.10.20.140">
    <property type="match status" value="1"/>
</dbReference>
<comment type="catalytic activity">
    <reaction evidence="9 10 11">
        <text>adenosine(37) in tRNA + dimethylallyl diphosphate = N(6)-dimethylallyladenosine(37) in tRNA + diphosphate</text>
        <dbReference type="Rhea" id="RHEA:26482"/>
        <dbReference type="Rhea" id="RHEA-COMP:10162"/>
        <dbReference type="Rhea" id="RHEA-COMP:10375"/>
        <dbReference type="ChEBI" id="CHEBI:33019"/>
        <dbReference type="ChEBI" id="CHEBI:57623"/>
        <dbReference type="ChEBI" id="CHEBI:74411"/>
        <dbReference type="ChEBI" id="CHEBI:74415"/>
        <dbReference type="EC" id="2.5.1.75"/>
    </reaction>
</comment>
<evidence type="ECO:0000256" key="5">
    <source>
        <dbReference type="ARBA" id="ARBA00022694"/>
    </source>
</evidence>
<comment type="caution">
    <text evidence="14">The sequence shown here is derived from an EMBL/GenBank/DDBJ whole genome shotgun (WGS) entry which is preliminary data.</text>
</comment>
<reference evidence="15" key="1">
    <citation type="submission" date="2019-07" db="EMBL/GenBank/DDBJ databases">
        <title>Arthrobacter KR32 sp. nov., isolated from mountain cheese made of cows milk.</title>
        <authorList>
            <person name="Flegler A."/>
        </authorList>
    </citation>
    <scope>NUCLEOTIDE SEQUENCE [LARGE SCALE GENOMIC DNA]</scope>
    <source>
        <strain evidence="15">KR32</strain>
    </source>
</reference>
<dbReference type="InterPro" id="IPR027417">
    <property type="entry name" value="P-loop_NTPase"/>
</dbReference>
<accession>A0A7X1TPN6</accession>
<dbReference type="InterPro" id="IPR039657">
    <property type="entry name" value="Dimethylallyltransferase"/>
</dbReference>
<evidence type="ECO:0000256" key="3">
    <source>
        <dbReference type="ARBA" id="ARBA00005842"/>
    </source>
</evidence>
<proteinExistence type="inferred from homology"/>
<dbReference type="EMBL" id="VJXX01000005">
    <property type="protein sequence ID" value="MPY11858.1"/>
    <property type="molecule type" value="Genomic_DNA"/>
</dbReference>
<evidence type="ECO:0000313" key="15">
    <source>
        <dbReference type="Proteomes" id="UP000326464"/>
    </source>
</evidence>
<comment type="function">
    <text evidence="2 10 12">Catalyzes the transfer of a dimethylallyl group onto the adenine at position 37 in tRNAs that read codons beginning with uridine, leading to the formation of N6-(dimethylallyl)adenosine (i(6)A).</text>
</comment>
<dbReference type="InterPro" id="IPR018022">
    <property type="entry name" value="IPT"/>
</dbReference>
<evidence type="ECO:0000256" key="10">
    <source>
        <dbReference type="HAMAP-Rule" id="MF_00185"/>
    </source>
</evidence>
<dbReference type="NCBIfam" id="TIGR00174">
    <property type="entry name" value="miaA"/>
    <property type="match status" value="1"/>
</dbReference>
<evidence type="ECO:0000256" key="13">
    <source>
        <dbReference type="RuleBase" id="RU003785"/>
    </source>
</evidence>
<feature type="site" description="Interaction with substrate tRNA" evidence="10">
    <location>
        <position position="122"/>
    </location>
</feature>
<feature type="site" description="Interaction with substrate tRNA" evidence="10">
    <location>
        <position position="101"/>
    </location>
</feature>
<evidence type="ECO:0000256" key="4">
    <source>
        <dbReference type="ARBA" id="ARBA00022679"/>
    </source>
</evidence>
<comment type="cofactor">
    <cofactor evidence="1 10">
        <name>Mg(2+)</name>
        <dbReference type="ChEBI" id="CHEBI:18420"/>
    </cofactor>
</comment>
<evidence type="ECO:0000256" key="9">
    <source>
        <dbReference type="ARBA" id="ARBA00049563"/>
    </source>
</evidence>
<dbReference type="GO" id="GO:0005524">
    <property type="term" value="F:ATP binding"/>
    <property type="evidence" value="ECO:0007669"/>
    <property type="project" value="UniProtKB-UniRule"/>
</dbReference>
<feature type="binding site" evidence="10">
    <location>
        <begin position="12"/>
        <end position="17"/>
    </location>
    <ligand>
        <name>substrate</name>
    </ligand>
</feature>
<gene>
    <name evidence="10 14" type="primary">miaA</name>
    <name evidence="14" type="ORF">FNH21_14220</name>
</gene>
<dbReference type="GO" id="GO:0052381">
    <property type="term" value="F:tRNA dimethylallyltransferase activity"/>
    <property type="evidence" value="ECO:0007669"/>
    <property type="project" value="UniProtKB-UniRule"/>
</dbReference>
<sequence length="306" mass="33509">MILPVVALVGPTGSGKSELGVALAHRLGGEVINADALQFYRGMDIGTAKLPVEDRRGVEHHLLDVLDVTQEASVAAYQRDARSAVDEIRSRGLVPVLVGGSGLYLRAALDRLDFPPTDPAVRSRLEAELLDGGRAPFRERLRAVDPVSAGRIEDDRRLVRALEVHEVSGRPFSSFMPTREYHRPAVQIGLAVDRGLLRERLGERVHGMVRLGLRGEVERLAASGLREGRTASRALGYGQFLRVIDGGMTEAEAVDETIAATRRFAKRQLTWFRGDPRITWLDAQQESLVDDAAALVRSRGDLSLEA</sequence>
<keyword evidence="6 10" id="KW-0547">Nucleotide-binding</keyword>
<comment type="caution">
    <text evidence="10">Lacks conserved residue(s) required for the propagation of feature annotation.</text>
</comment>
<evidence type="ECO:0000256" key="6">
    <source>
        <dbReference type="ARBA" id="ARBA00022741"/>
    </source>
</evidence>
<evidence type="ECO:0000256" key="8">
    <source>
        <dbReference type="ARBA" id="ARBA00022842"/>
    </source>
</evidence>
<dbReference type="PANTHER" id="PTHR11088:SF60">
    <property type="entry name" value="TRNA DIMETHYLALLYLTRANSFERASE"/>
    <property type="match status" value="1"/>
</dbReference>
<dbReference type="Proteomes" id="UP000326464">
    <property type="component" value="Unassembled WGS sequence"/>
</dbReference>
<dbReference type="Gene3D" id="3.40.50.300">
    <property type="entry name" value="P-loop containing nucleotide triphosphate hydrolases"/>
    <property type="match status" value="1"/>
</dbReference>
<dbReference type="SUPFAM" id="SSF52540">
    <property type="entry name" value="P-loop containing nucleoside triphosphate hydrolases"/>
    <property type="match status" value="2"/>
</dbReference>
<dbReference type="RefSeq" id="WP_191932003.1">
    <property type="nucleotide sequence ID" value="NZ_VJXX01000005.1"/>
</dbReference>
<evidence type="ECO:0000256" key="2">
    <source>
        <dbReference type="ARBA" id="ARBA00003213"/>
    </source>
</evidence>
<dbReference type="HAMAP" id="MF_00185">
    <property type="entry name" value="IPP_trans"/>
    <property type="match status" value="1"/>
</dbReference>
<evidence type="ECO:0000256" key="1">
    <source>
        <dbReference type="ARBA" id="ARBA00001946"/>
    </source>
</evidence>
<evidence type="ECO:0000256" key="12">
    <source>
        <dbReference type="RuleBase" id="RU003784"/>
    </source>
</evidence>
<comment type="similarity">
    <text evidence="3 10 13">Belongs to the IPP transferase family.</text>
</comment>
<evidence type="ECO:0000256" key="7">
    <source>
        <dbReference type="ARBA" id="ARBA00022840"/>
    </source>
</evidence>
<dbReference type="Pfam" id="PF01715">
    <property type="entry name" value="IPPT"/>
    <property type="match status" value="1"/>
</dbReference>
<keyword evidence="4 10" id="KW-0808">Transferase</keyword>
<evidence type="ECO:0000256" key="11">
    <source>
        <dbReference type="RuleBase" id="RU003783"/>
    </source>
</evidence>
<comment type="subunit">
    <text evidence="10">Monomer.</text>
</comment>
<keyword evidence="5 10" id="KW-0819">tRNA processing</keyword>
<dbReference type="AlphaFoldDB" id="A0A7X1TPN6"/>
<protein>
    <recommendedName>
        <fullName evidence="10">tRNA dimethylallyltransferase</fullName>
        <ecNumber evidence="10">2.5.1.75</ecNumber>
    </recommendedName>
    <alternativeName>
        <fullName evidence="10">Dimethylallyl diphosphate:tRNA dimethylallyltransferase</fullName>
        <shortName evidence="10">DMAPP:tRNA dimethylallyltransferase</shortName>
        <shortName evidence="10">DMATase</shortName>
    </alternativeName>
    <alternativeName>
        <fullName evidence="10">Isopentenyl-diphosphate:tRNA isopentenyltransferase</fullName>
        <shortName evidence="10">IPP transferase</shortName>
        <shortName evidence="10">IPPT</shortName>
        <shortName evidence="10">IPTase</shortName>
    </alternativeName>
</protein>
<keyword evidence="15" id="KW-1185">Reference proteome</keyword>
<feature type="binding site" evidence="10">
    <location>
        <begin position="10"/>
        <end position="17"/>
    </location>
    <ligand>
        <name>ATP</name>
        <dbReference type="ChEBI" id="CHEBI:30616"/>
    </ligand>
</feature>
<keyword evidence="7 10" id="KW-0067">ATP-binding</keyword>
<dbReference type="GO" id="GO:0006400">
    <property type="term" value="P:tRNA modification"/>
    <property type="evidence" value="ECO:0007669"/>
    <property type="project" value="TreeGrafter"/>
</dbReference>
<organism evidence="14 15">
    <name type="scientific">Arthrobacter bussei</name>
    <dbReference type="NCBI Taxonomy" id="2594179"/>
    <lineage>
        <taxon>Bacteria</taxon>
        <taxon>Bacillati</taxon>
        <taxon>Actinomycetota</taxon>
        <taxon>Actinomycetes</taxon>
        <taxon>Micrococcales</taxon>
        <taxon>Micrococcaceae</taxon>
        <taxon>Arthrobacter</taxon>
    </lineage>
</organism>
<dbReference type="PANTHER" id="PTHR11088">
    <property type="entry name" value="TRNA DIMETHYLALLYLTRANSFERASE"/>
    <property type="match status" value="1"/>
</dbReference>
<dbReference type="EC" id="2.5.1.75" evidence="10"/>
<keyword evidence="8 10" id="KW-0460">Magnesium</keyword>